<dbReference type="Gene3D" id="3.20.20.140">
    <property type="entry name" value="Metal-dependent hydrolases"/>
    <property type="match status" value="1"/>
</dbReference>
<dbReference type="GO" id="GO:1904985">
    <property type="term" value="P:negative regulation of quinolinate biosynthetic process"/>
    <property type="evidence" value="ECO:0007669"/>
    <property type="project" value="UniProtKB-UniRule"/>
</dbReference>
<dbReference type="GO" id="GO:0016787">
    <property type="term" value="F:hydrolase activity"/>
    <property type="evidence" value="ECO:0007669"/>
    <property type="project" value="InterPro"/>
</dbReference>
<dbReference type="GO" id="GO:0046872">
    <property type="term" value="F:metal ion binding"/>
    <property type="evidence" value="ECO:0007669"/>
    <property type="project" value="UniProtKB-KW"/>
</dbReference>
<dbReference type="GO" id="GO:0001760">
    <property type="term" value="F:aminocarboxymuconate-semialdehyde decarboxylase activity"/>
    <property type="evidence" value="ECO:0007669"/>
    <property type="project" value="UniProtKB-UniRule"/>
</dbReference>
<evidence type="ECO:0000256" key="5">
    <source>
        <dbReference type="ARBA" id="ARBA00021214"/>
    </source>
</evidence>
<dbReference type="InterPro" id="IPR032465">
    <property type="entry name" value="ACMSD"/>
</dbReference>
<evidence type="ECO:0000256" key="6">
    <source>
        <dbReference type="ARBA" id="ARBA00022723"/>
    </source>
</evidence>
<evidence type="ECO:0000256" key="8">
    <source>
        <dbReference type="ARBA" id="ARBA00022833"/>
    </source>
</evidence>
<comment type="subunit">
    <text evidence="3 11">Monomer.</text>
</comment>
<evidence type="ECO:0000256" key="2">
    <source>
        <dbReference type="ARBA" id="ARBA00005871"/>
    </source>
</evidence>
<comment type="pathway">
    <text evidence="1 11">Secondary metabolite metabolism; quinolate metabolism.</text>
</comment>
<dbReference type="GO" id="GO:0005829">
    <property type="term" value="C:cytosol"/>
    <property type="evidence" value="ECO:0007669"/>
    <property type="project" value="UniProtKB-UniRule"/>
</dbReference>
<dbReference type="AlphaFoldDB" id="A0AAD5WLE1"/>
<keyword evidence="8" id="KW-0862">Zinc</keyword>
<evidence type="ECO:0000256" key="3">
    <source>
        <dbReference type="ARBA" id="ARBA00011245"/>
    </source>
</evidence>
<accession>A0AAD5WLE1</accession>
<comment type="catalytic activity">
    <reaction evidence="11">
        <text>2-amino-3-carboxymuconate 6-semialdehyde + H(+) = 2-aminomuconate 6-semialdehyde + CO2</text>
        <dbReference type="Rhea" id="RHEA:16557"/>
        <dbReference type="ChEBI" id="CHEBI:15378"/>
        <dbReference type="ChEBI" id="CHEBI:16526"/>
        <dbReference type="ChEBI" id="CHEBI:77634"/>
        <dbReference type="ChEBI" id="CHEBI:77803"/>
        <dbReference type="EC" id="4.1.1.45"/>
    </reaction>
</comment>
<gene>
    <name evidence="13" type="primary">ACSD1_2</name>
    <name evidence="13" type="ORF">KIN20_038153</name>
</gene>
<keyword evidence="14" id="KW-1185">Reference proteome</keyword>
<comment type="function">
    <text evidence="11">Converts alpha-amino-beta-carboxymuconate-epsilon-semialdehyde (ACMS) to alpha-aminomuconate semialdehyde (AMS).</text>
</comment>
<evidence type="ECO:0000256" key="9">
    <source>
        <dbReference type="ARBA" id="ARBA00023239"/>
    </source>
</evidence>
<evidence type="ECO:0000256" key="10">
    <source>
        <dbReference type="ARBA" id="ARBA00031120"/>
    </source>
</evidence>
<dbReference type="EC" id="4.1.1.45" evidence="4 11"/>
<dbReference type="InterPro" id="IPR006680">
    <property type="entry name" value="Amidohydro-rel"/>
</dbReference>
<evidence type="ECO:0000256" key="1">
    <source>
        <dbReference type="ARBA" id="ARBA00005079"/>
    </source>
</evidence>
<proteinExistence type="inferred from homology"/>
<dbReference type="EMBL" id="JAHQIW010007498">
    <property type="protein sequence ID" value="KAJ1374944.1"/>
    <property type="molecule type" value="Genomic_DNA"/>
</dbReference>
<feature type="domain" description="Amidohydrolase-related" evidence="12">
    <location>
        <begin position="16"/>
        <end position="139"/>
    </location>
</feature>
<dbReference type="SUPFAM" id="SSF51556">
    <property type="entry name" value="Metallo-dependent hydrolases"/>
    <property type="match status" value="1"/>
</dbReference>
<evidence type="ECO:0000256" key="11">
    <source>
        <dbReference type="RuleBase" id="RU366045"/>
    </source>
</evidence>
<dbReference type="PANTHER" id="PTHR21240">
    <property type="entry name" value="2-AMINO-3-CARBOXYLMUCONATE-6-SEMIALDEHYDE DECARBOXYLASE"/>
    <property type="match status" value="1"/>
</dbReference>
<keyword evidence="6" id="KW-0479">Metal-binding</keyword>
<evidence type="ECO:0000313" key="14">
    <source>
        <dbReference type="Proteomes" id="UP001196413"/>
    </source>
</evidence>
<sequence>MPPICQFTAGTNRKKIDVHAHVLPRHIPDFSQKFGYAGFVTLDHRADGTTHMMKDGKLFRVVEPNCFDIQVRLKDMDSAKVNVQCLSTVPVMFSYWAKPEHTEEVSRFVNDDLLAQCQHAPDRLIPLGTLPMNDIPRAVQVGNYGNFINGRPHDSLA</sequence>
<name>A0AAD5WLE1_PARTN</name>
<comment type="similarity">
    <text evidence="2">Belongs to the metallo-dependent hydrolases superfamily. ACMSD family.</text>
</comment>
<dbReference type="Proteomes" id="UP001196413">
    <property type="component" value="Unassembled WGS sequence"/>
</dbReference>
<dbReference type="PANTHER" id="PTHR21240:SF27">
    <property type="entry name" value="2-AMINO-3-CARBOXYMUCONATE-6-SEMIALDEHYDE DECARBOXYLASE"/>
    <property type="match status" value="1"/>
</dbReference>
<reference evidence="13" key="1">
    <citation type="submission" date="2021-06" db="EMBL/GenBank/DDBJ databases">
        <title>Parelaphostrongylus tenuis whole genome reference sequence.</title>
        <authorList>
            <person name="Garwood T.J."/>
            <person name="Larsen P.A."/>
            <person name="Fountain-Jones N.M."/>
            <person name="Garbe J.R."/>
            <person name="Macchietto M.G."/>
            <person name="Kania S.A."/>
            <person name="Gerhold R.W."/>
            <person name="Richards J.E."/>
            <person name="Wolf T.M."/>
        </authorList>
    </citation>
    <scope>NUCLEOTIDE SEQUENCE</scope>
    <source>
        <strain evidence="13">MNPRO001-30</strain>
        <tissue evidence="13">Meninges</tissue>
    </source>
</reference>
<evidence type="ECO:0000256" key="7">
    <source>
        <dbReference type="ARBA" id="ARBA00022793"/>
    </source>
</evidence>
<organism evidence="13 14">
    <name type="scientific">Parelaphostrongylus tenuis</name>
    <name type="common">Meningeal worm</name>
    <dbReference type="NCBI Taxonomy" id="148309"/>
    <lineage>
        <taxon>Eukaryota</taxon>
        <taxon>Metazoa</taxon>
        <taxon>Ecdysozoa</taxon>
        <taxon>Nematoda</taxon>
        <taxon>Chromadorea</taxon>
        <taxon>Rhabditida</taxon>
        <taxon>Rhabditina</taxon>
        <taxon>Rhabditomorpha</taxon>
        <taxon>Strongyloidea</taxon>
        <taxon>Metastrongylidae</taxon>
        <taxon>Parelaphostrongylus</taxon>
    </lineage>
</organism>
<dbReference type="GO" id="GO:0019748">
    <property type="term" value="P:secondary metabolic process"/>
    <property type="evidence" value="ECO:0007669"/>
    <property type="project" value="TreeGrafter"/>
</dbReference>
<evidence type="ECO:0000313" key="13">
    <source>
        <dbReference type="EMBL" id="KAJ1374944.1"/>
    </source>
</evidence>
<evidence type="ECO:0000256" key="4">
    <source>
        <dbReference type="ARBA" id="ARBA00012365"/>
    </source>
</evidence>
<evidence type="ECO:0000259" key="12">
    <source>
        <dbReference type="Pfam" id="PF04909"/>
    </source>
</evidence>
<keyword evidence="9 11" id="KW-0456">Lyase</keyword>
<keyword evidence="7 11" id="KW-0210">Decarboxylase</keyword>
<dbReference type="InterPro" id="IPR032466">
    <property type="entry name" value="Metal_Hydrolase"/>
</dbReference>
<dbReference type="Pfam" id="PF04909">
    <property type="entry name" value="Amidohydro_2"/>
    <property type="match status" value="1"/>
</dbReference>
<comment type="caution">
    <text evidence="13">The sequence shown here is derived from an EMBL/GenBank/DDBJ whole genome shotgun (WGS) entry which is preliminary data.</text>
</comment>
<protein>
    <recommendedName>
        <fullName evidence="5 11">2-amino-3-carboxymuconate-6-semialdehyde decarboxylase</fullName>
        <ecNumber evidence="4 11">4.1.1.45</ecNumber>
    </recommendedName>
    <alternativeName>
        <fullName evidence="10 11">Picolinate carboxylase</fullName>
    </alternativeName>
</protein>